<dbReference type="Gene3D" id="1.25.40.10">
    <property type="entry name" value="Tetratricopeptide repeat domain"/>
    <property type="match status" value="1"/>
</dbReference>
<evidence type="ECO:0000313" key="1">
    <source>
        <dbReference type="EMBL" id="MCL6271756.1"/>
    </source>
</evidence>
<dbReference type="EMBL" id="JAMFLX010000032">
    <property type="protein sequence ID" value="MCL6271756.1"/>
    <property type="molecule type" value="Genomic_DNA"/>
</dbReference>
<dbReference type="Pfam" id="PF13414">
    <property type="entry name" value="TPR_11"/>
    <property type="match status" value="1"/>
</dbReference>
<keyword evidence="2" id="KW-1185">Reference proteome</keyword>
<proteinExistence type="predicted"/>
<dbReference type="Proteomes" id="UP001203338">
    <property type="component" value="Unassembled WGS sequence"/>
</dbReference>
<dbReference type="InterPro" id="IPR011990">
    <property type="entry name" value="TPR-like_helical_dom_sf"/>
</dbReference>
<dbReference type="SUPFAM" id="SSF48452">
    <property type="entry name" value="TPR-like"/>
    <property type="match status" value="1"/>
</dbReference>
<organism evidence="1 2">
    <name type="scientific">Parendozoicomonas callyspongiae</name>
    <dbReference type="NCBI Taxonomy" id="2942213"/>
    <lineage>
        <taxon>Bacteria</taxon>
        <taxon>Pseudomonadati</taxon>
        <taxon>Pseudomonadota</taxon>
        <taxon>Gammaproteobacteria</taxon>
        <taxon>Oceanospirillales</taxon>
        <taxon>Endozoicomonadaceae</taxon>
        <taxon>Parendozoicomonas</taxon>
    </lineage>
</organism>
<evidence type="ECO:0000313" key="2">
    <source>
        <dbReference type="Proteomes" id="UP001203338"/>
    </source>
</evidence>
<accession>A0ABT0PKI2</accession>
<name>A0ABT0PKI2_9GAMM</name>
<comment type="caution">
    <text evidence="1">The sequence shown here is derived from an EMBL/GenBank/DDBJ whole genome shotgun (WGS) entry which is preliminary data.</text>
</comment>
<gene>
    <name evidence="1" type="ORF">M3P05_17695</name>
</gene>
<dbReference type="RefSeq" id="WP_249701400.1">
    <property type="nucleotide sequence ID" value="NZ_JAMFLX010000032.1"/>
</dbReference>
<reference evidence="1 2" key="1">
    <citation type="submission" date="2022-05" db="EMBL/GenBank/DDBJ databases">
        <authorList>
            <person name="Park J.-S."/>
        </authorList>
    </citation>
    <scope>NUCLEOTIDE SEQUENCE [LARGE SCALE GENOMIC DNA]</scope>
    <source>
        <strain evidence="1 2">2012CJ34-2</strain>
    </source>
</reference>
<sequence length="135" mass="14553">MKAYTSVIKPLLIGLFLLQLSGCTGLAPVSGQVGASYSYSQLESLTADNRPVAVQQLIFKGRTAWQEGKFDAGLVALDRALRISPDDALIYYYLASIRKEQGALKLSASLAKRGLSMGYNPVLRQQLQALLASSS</sequence>
<protein>
    <submittedName>
        <fullName evidence="1">Tetratricopeptide repeat protein</fullName>
    </submittedName>
</protein>